<keyword evidence="1" id="KW-0472">Membrane</keyword>
<evidence type="ECO:0000256" key="2">
    <source>
        <dbReference type="SAM" id="SignalP"/>
    </source>
</evidence>
<keyword evidence="1" id="KW-0812">Transmembrane</keyword>
<organism evidence="3 4">
    <name type="scientific">Entomobacter blattae</name>
    <dbReference type="NCBI Taxonomy" id="2762277"/>
    <lineage>
        <taxon>Bacteria</taxon>
        <taxon>Pseudomonadati</taxon>
        <taxon>Pseudomonadota</taxon>
        <taxon>Alphaproteobacteria</taxon>
        <taxon>Acetobacterales</taxon>
        <taxon>Acetobacteraceae</taxon>
        <taxon>Entomobacter</taxon>
    </lineage>
</organism>
<proteinExistence type="predicted"/>
<dbReference type="RefSeq" id="WP_203413693.1">
    <property type="nucleotide sequence ID" value="NZ_CP060244.1"/>
</dbReference>
<reference evidence="3 4" key="1">
    <citation type="submission" date="2020-08" db="EMBL/GenBank/DDBJ databases">
        <title>Complete genome sequence of Entomobacter blattae G55GP.</title>
        <authorList>
            <person name="Poehlein A."/>
            <person name="Guzman J."/>
            <person name="Daniel R."/>
            <person name="Vilcinskas A."/>
        </authorList>
    </citation>
    <scope>NUCLEOTIDE SEQUENCE [LARGE SCALE GENOMIC DNA]</scope>
    <source>
        <strain evidence="3 4">G55GP</strain>
    </source>
</reference>
<keyword evidence="2" id="KW-0732">Signal</keyword>
<evidence type="ECO:0000256" key="1">
    <source>
        <dbReference type="SAM" id="Phobius"/>
    </source>
</evidence>
<protein>
    <recommendedName>
        <fullName evidence="5">Cell envelope biogenesis protein OmpA</fullName>
    </recommendedName>
</protein>
<dbReference type="EMBL" id="CP060244">
    <property type="protein sequence ID" value="QNT79543.1"/>
    <property type="molecule type" value="Genomic_DNA"/>
</dbReference>
<dbReference type="KEGG" id="ebla:JGUZn3_23430"/>
<accession>A0A7H1NUT3</accession>
<evidence type="ECO:0000313" key="3">
    <source>
        <dbReference type="EMBL" id="QNT79543.1"/>
    </source>
</evidence>
<feature type="transmembrane region" description="Helical" evidence="1">
    <location>
        <begin position="45"/>
        <end position="71"/>
    </location>
</feature>
<dbReference type="AlphaFoldDB" id="A0A7H1NUT3"/>
<dbReference type="PROSITE" id="PS51257">
    <property type="entry name" value="PROKAR_LIPOPROTEIN"/>
    <property type="match status" value="1"/>
</dbReference>
<name>A0A7H1NUT3_9PROT</name>
<feature type="signal peptide" evidence="2">
    <location>
        <begin position="1"/>
        <end position="21"/>
    </location>
</feature>
<sequence length="78" mass="7375">MKRTILLRSITLLLGSSLFLAACGDPYDPGDRALSGGVIGGGAGAAIGALAGGPAIGAVAGAALGAGTGALTTPNRRR</sequence>
<keyword evidence="1" id="KW-1133">Transmembrane helix</keyword>
<evidence type="ECO:0000313" key="4">
    <source>
        <dbReference type="Proteomes" id="UP000516349"/>
    </source>
</evidence>
<keyword evidence="4" id="KW-1185">Reference proteome</keyword>
<evidence type="ECO:0008006" key="5">
    <source>
        <dbReference type="Google" id="ProtNLM"/>
    </source>
</evidence>
<gene>
    <name evidence="3" type="ORF">JGUZn3_23430</name>
</gene>
<dbReference type="Proteomes" id="UP000516349">
    <property type="component" value="Chromosome"/>
</dbReference>
<feature type="chain" id="PRO_5029007954" description="Cell envelope biogenesis protein OmpA" evidence="2">
    <location>
        <begin position="22"/>
        <end position="78"/>
    </location>
</feature>